<dbReference type="SUPFAM" id="SSF46626">
    <property type="entry name" value="Cytochrome c"/>
    <property type="match status" value="1"/>
</dbReference>
<dbReference type="Pfam" id="PF00034">
    <property type="entry name" value="Cytochrom_C"/>
    <property type="match status" value="1"/>
</dbReference>
<dbReference type="AlphaFoldDB" id="A0A0D8JB23"/>
<sequence>MKKNNFVLLIFGAMCLALVNFSCTNGSKPAAAEAYPAELTGEELVARGQYLVTIMGCNDCHSPKQMGANGPELIPELLLSGYPGDRPILDLNTEMTAQGFATFYPDLTGSAGPWGMSFAANLTPDDTGIGTWSEEQFKKAMKEGKFKGLDGTRKLLPPMPVENFRDIKDEDVSAIFAYLKSLPPVKNVVPAAIPPGEL</sequence>
<dbReference type="PATRIC" id="fig|1544798.3.peg.2443"/>
<dbReference type="EMBL" id="JRHC01000002">
    <property type="protein sequence ID" value="KJF43701.1"/>
    <property type="molecule type" value="Genomic_DNA"/>
</dbReference>
<name>A0A0D8JB23_9BACT</name>
<dbReference type="GO" id="GO:0046872">
    <property type="term" value="F:metal ion binding"/>
    <property type="evidence" value="ECO:0007669"/>
    <property type="project" value="UniProtKB-KW"/>
</dbReference>
<accession>A0A0D8JB23</accession>
<reference evidence="7 8" key="1">
    <citation type="submission" date="2014-09" db="EMBL/GenBank/DDBJ databases">
        <title>Draft Genome Sequence of Draconibacterium sp. JN14CK-3.</title>
        <authorList>
            <person name="Dong C."/>
            <person name="Lai Q."/>
            <person name="Shao Z."/>
        </authorList>
    </citation>
    <scope>NUCLEOTIDE SEQUENCE [LARGE SCALE GENOMIC DNA]</scope>
    <source>
        <strain evidence="7 8">JN14CK-3</strain>
    </source>
</reference>
<dbReference type="GO" id="GO:0020037">
    <property type="term" value="F:heme binding"/>
    <property type="evidence" value="ECO:0007669"/>
    <property type="project" value="InterPro"/>
</dbReference>
<comment type="caution">
    <text evidence="7">The sequence shown here is derived from an EMBL/GenBank/DDBJ whole genome shotgun (WGS) entry which is preliminary data.</text>
</comment>
<feature type="signal peptide" evidence="5">
    <location>
        <begin position="1"/>
        <end position="22"/>
    </location>
</feature>
<keyword evidence="1 4" id="KW-0349">Heme</keyword>
<evidence type="ECO:0000259" key="6">
    <source>
        <dbReference type="PROSITE" id="PS51007"/>
    </source>
</evidence>
<evidence type="ECO:0000256" key="2">
    <source>
        <dbReference type="ARBA" id="ARBA00022723"/>
    </source>
</evidence>
<dbReference type="RefSeq" id="WP_045029554.1">
    <property type="nucleotide sequence ID" value="NZ_JRHC01000002.1"/>
</dbReference>
<evidence type="ECO:0000256" key="1">
    <source>
        <dbReference type="ARBA" id="ARBA00022617"/>
    </source>
</evidence>
<organism evidence="7 8">
    <name type="scientific">Draconibacterium sediminis</name>
    <dbReference type="NCBI Taxonomy" id="1544798"/>
    <lineage>
        <taxon>Bacteria</taxon>
        <taxon>Pseudomonadati</taxon>
        <taxon>Bacteroidota</taxon>
        <taxon>Bacteroidia</taxon>
        <taxon>Marinilabiliales</taxon>
        <taxon>Prolixibacteraceae</taxon>
        <taxon>Draconibacterium</taxon>
    </lineage>
</organism>
<dbReference type="GO" id="GO:0009055">
    <property type="term" value="F:electron transfer activity"/>
    <property type="evidence" value="ECO:0007669"/>
    <property type="project" value="InterPro"/>
</dbReference>
<keyword evidence="5" id="KW-0732">Signal</keyword>
<dbReference type="Gene3D" id="1.10.760.10">
    <property type="entry name" value="Cytochrome c-like domain"/>
    <property type="match status" value="1"/>
</dbReference>
<gene>
    <name evidence="7" type="ORF">LH29_11435</name>
</gene>
<dbReference type="PANTHER" id="PTHR35008">
    <property type="entry name" value="BLL4482 PROTEIN-RELATED"/>
    <property type="match status" value="1"/>
</dbReference>
<dbReference type="OrthoDB" id="9809720at2"/>
<evidence type="ECO:0000256" key="5">
    <source>
        <dbReference type="SAM" id="SignalP"/>
    </source>
</evidence>
<keyword evidence="2 4" id="KW-0479">Metal-binding</keyword>
<dbReference type="InterPro" id="IPR051459">
    <property type="entry name" value="Cytochrome_c-type_DH"/>
</dbReference>
<evidence type="ECO:0000313" key="7">
    <source>
        <dbReference type="EMBL" id="KJF43701.1"/>
    </source>
</evidence>
<dbReference type="PROSITE" id="PS51007">
    <property type="entry name" value="CYTC"/>
    <property type="match status" value="1"/>
</dbReference>
<dbReference type="Proteomes" id="UP000032544">
    <property type="component" value="Unassembled WGS sequence"/>
</dbReference>
<dbReference type="InterPro" id="IPR009056">
    <property type="entry name" value="Cyt_c-like_dom"/>
</dbReference>
<dbReference type="PANTHER" id="PTHR35008:SF4">
    <property type="entry name" value="BLL4482 PROTEIN"/>
    <property type="match status" value="1"/>
</dbReference>
<proteinExistence type="predicted"/>
<feature type="domain" description="Cytochrome c" evidence="6">
    <location>
        <begin position="43"/>
        <end position="183"/>
    </location>
</feature>
<dbReference type="STRING" id="1544798.LH29_11435"/>
<evidence type="ECO:0000256" key="3">
    <source>
        <dbReference type="ARBA" id="ARBA00023004"/>
    </source>
</evidence>
<feature type="chain" id="PRO_5002331153" description="Cytochrome c domain-containing protein" evidence="5">
    <location>
        <begin position="23"/>
        <end position="198"/>
    </location>
</feature>
<evidence type="ECO:0000313" key="8">
    <source>
        <dbReference type="Proteomes" id="UP000032544"/>
    </source>
</evidence>
<protein>
    <recommendedName>
        <fullName evidence="6">Cytochrome c domain-containing protein</fullName>
    </recommendedName>
</protein>
<evidence type="ECO:0000256" key="4">
    <source>
        <dbReference type="PROSITE-ProRule" id="PRU00433"/>
    </source>
</evidence>
<keyword evidence="3 4" id="KW-0408">Iron</keyword>
<dbReference type="InterPro" id="IPR036909">
    <property type="entry name" value="Cyt_c-like_dom_sf"/>
</dbReference>
<keyword evidence="8" id="KW-1185">Reference proteome</keyword>